<dbReference type="OrthoDB" id="301299at2759"/>
<feature type="compositionally biased region" description="Polar residues" evidence="2">
    <location>
        <begin position="653"/>
        <end position="672"/>
    </location>
</feature>
<feature type="compositionally biased region" description="Polar residues" evidence="2">
    <location>
        <begin position="284"/>
        <end position="296"/>
    </location>
</feature>
<accession>I7M6M3</accession>
<dbReference type="GeneID" id="7830652"/>
<gene>
    <name evidence="3" type="ORF">TTHERM_00442230</name>
</gene>
<feature type="region of interest" description="Disordered" evidence="2">
    <location>
        <begin position="388"/>
        <end position="424"/>
    </location>
</feature>
<dbReference type="RefSeq" id="XP_001033136.3">
    <property type="nucleotide sequence ID" value="XM_001033136.3"/>
</dbReference>
<feature type="region of interest" description="Disordered" evidence="2">
    <location>
        <begin position="24"/>
        <end position="47"/>
    </location>
</feature>
<dbReference type="KEGG" id="tet:TTHERM_00442230"/>
<feature type="region of interest" description="Disordered" evidence="2">
    <location>
        <begin position="284"/>
        <end position="369"/>
    </location>
</feature>
<feature type="region of interest" description="Disordered" evidence="2">
    <location>
        <begin position="491"/>
        <end position="526"/>
    </location>
</feature>
<proteinExistence type="predicted"/>
<keyword evidence="4" id="KW-1185">Reference proteome</keyword>
<dbReference type="Proteomes" id="UP000009168">
    <property type="component" value="Unassembled WGS sequence"/>
</dbReference>
<feature type="region of interest" description="Disordered" evidence="2">
    <location>
        <begin position="437"/>
        <end position="458"/>
    </location>
</feature>
<evidence type="ECO:0000313" key="3">
    <source>
        <dbReference type="EMBL" id="EAR85473.3"/>
    </source>
</evidence>
<organism evidence="3 4">
    <name type="scientific">Tetrahymena thermophila (strain SB210)</name>
    <dbReference type="NCBI Taxonomy" id="312017"/>
    <lineage>
        <taxon>Eukaryota</taxon>
        <taxon>Sar</taxon>
        <taxon>Alveolata</taxon>
        <taxon>Ciliophora</taxon>
        <taxon>Intramacronucleata</taxon>
        <taxon>Oligohymenophorea</taxon>
        <taxon>Hymenostomatida</taxon>
        <taxon>Tetrahymenina</taxon>
        <taxon>Tetrahymenidae</taxon>
        <taxon>Tetrahymena</taxon>
    </lineage>
</organism>
<protein>
    <submittedName>
        <fullName evidence="3">Uncharacterized protein</fullName>
    </submittedName>
</protein>
<keyword evidence="1" id="KW-0175">Coiled coil</keyword>
<feature type="region of interest" description="Disordered" evidence="2">
    <location>
        <begin position="556"/>
        <end position="621"/>
    </location>
</feature>
<dbReference type="eggNOG" id="ENOG502T1RF">
    <property type="taxonomic scope" value="Eukaryota"/>
</dbReference>
<evidence type="ECO:0000256" key="2">
    <source>
        <dbReference type="SAM" id="MobiDB-lite"/>
    </source>
</evidence>
<evidence type="ECO:0000313" key="4">
    <source>
        <dbReference type="Proteomes" id="UP000009168"/>
    </source>
</evidence>
<dbReference type="AlphaFoldDB" id="I7M6M3"/>
<feature type="compositionally biased region" description="Low complexity" evidence="2">
    <location>
        <begin position="556"/>
        <end position="591"/>
    </location>
</feature>
<feature type="compositionally biased region" description="Polar residues" evidence="2">
    <location>
        <begin position="302"/>
        <end position="369"/>
    </location>
</feature>
<sequence>MNTQNIPSLQSDSNQEILKDNLSKGATQKSQVKSAQNKDNNGSPNDILSAFNHKSSISKLNQDLINSSFNQTTNTLGQQLADILFYCRKRLDENSVDYLTKVIPLDYEKEEMELIEVPELAQYIKQIINYLTKCKLEMEAKMQQLIKPDEEYMNEYEGMLQKMEAECRNHIRIEQQLKIYAETAQERLEFVERDLEVLEKQNEELKLQLNKMTQTNEELIGLNRQRDDKIDQLKKKIKELEEQVDKQQQQLLHQSSSSLNKLAKIPLHNNRGSIRDSVDHNQQINSNHYGEQSSLSGAMPSSGGNSHKNLIQNNQNQSAHPSSSENSSQKQQVNPQQLGTNQQSLQNKRSKRSVSTLNSGVNNDEGSNTQREVMKQLENNANRLKTEPYHNINHSTGQNSNALKSTSSSHQYNMNGSQNTQPSNTYSQDALAYLLGNSNYKPSSSSSQNNRSSTNIKEDNKRIMEKYLFDKGDKAVLKKIYGDSAKSKSFIDLNKSQKNQNSSRGNSTHASKGSQPSSSQNQQQNLIKQIQQQQIIKQVQSQQVLNRIQQKINQTIQNNGSSKNSNANNSSNNLSNLYHNNSSNNNTLSQSQTQRALSRSKSRSKVKESSNDNSKIQKEYNIYTLNPQNVYKVQQAKNSPLKQSKQDSHRSQSLDAYSKMNNSKQQASYNLK</sequence>
<name>I7M6M3_TETTS</name>
<feature type="compositionally biased region" description="Polar residues" evidence="2">
    <location>
        <begin position="494"/>
        <end position="516"/>
    </location>
</feature>
<feature type="region of interest" description="Disordered" evidence="2">
    <location>
        <begin position="636"/>
        <end position="672"/>
    </location>
</feature>
<reference evidence="4" key="1">
    <citation type="journal article" date="2006" name="PLoS Biol.">
        <title>Macronuclear genome sequence of the ciliate Tetrahymena thermophila, a model eukaryote.</title>
        <authorList>
            <person name="Eisen J.A."/>
            <person name="Coyne R.S."/>
            <person name="Wu M."/>
            <person name="Wu D."/>
            <person name="Thiagarajan M."/>
            <person name="Wortman J.R."/>
            <person name="Badger J.H."/>
            <person name="Ren Q."/>
            <person name="Amedeo P."/>
            <person name="Jones K.M."/>
            <person name="Tallon L.J."/>
            <person name="Delcher A.L."/>
            <person name="Salzberg S.L."/>
            <person name="Silva J.C."/>
            <person name="Haas B.J."/>
            <person name="Majoros W.H."/>
            <person name="Farzad M."/>
            <person name="Carlton J.M."/>
            <person name="Smith R.K. Jr."/>
            <person name="Garg J."/>
            <person name="Pearlman R.E."/>
            <person name="Karrer K.M."/>
            <person name="Sun L."/>
            <person name="Manning G."/>
            <person name="Elde N.C."/>
            <person name="Turkewitz A.P."/>
            <person name="Asai D.J."/>
            <person name="Wilkes D.E."/>
            <person name="Wang Y."/>
            <person name="Cai H."/>
            <person name="Collins K."/>
            <person name="Stewart B.A."/>
            <person name="Lee S.R."/>
            <person name="Wilamowska K."/>
            <person name="Weinberg Z."/>
            <person name="Ruzzo W.L."/>
            <person name="Wloga D."/>
            <person name="Gaertig J."/>
            <person name="Frankel J."/>
            <person name="Tsao C.-C."/>
            <person name="Gorovsky M.A."/>
            <person name="Keeling P.J."/>
            <person name="Waller R.F."/>
            <person name="Patron N.J."/>
            <person name="Cherry J.M."/>
            <person name="Stover N.A."/>
            <person name="Krieger C.J."/>
            <person name="del Toro C."/>
            <person name="Ryder H.F."/>
            <person name="Williamson S.C."/>
            <person name="Barbeau R.A."/>
            <person name="Hamilton E.P."/>
            <person name="Orias E."/>
        </authorList>
    </citation>
    <scope>NUCLEOTIDE SEQUENCE [LARGE SCALE GENOMIC DNA]</scope>
    <source>
        <strain evidence="4">SB210</strain>
    </source>
</reference>
<evidence type="ECO:0000256" key="1">
    <source>
        <dbReference type="SAM" id="Coils"/>
    </source>
</evidence>
<feature type="compositionally biased region" description="Polar residues" evidence="2">
    <location>
        <begin position="392"/>
        <end position="424"/>
    </location>
</feature>
<feature type="compositionally biased region" description="Low complexity" evidence="2">
    <location>
        <begin position="517"/>
        <end position="526"/>
    </location>
</feature>
<feature type="compositionally biased region" description="Basic and acidic residues" evidence="2">
    <location>
        <begin position="605"/>
        <end position="618"/>
    </location>
</feature>
<dbReference type="EMBL" id="GG662665">
    <property type="protein sequence ID" value="EAR85473.3"/>
    <property type="molecule type" value="Genomic_DNA"/>
</dbReference>
<feature type="compositionally biased region" description="Low complexity" evidence="2">
    <location>
        <begin position="437"/>
        <end position="455"/>
    </location>
</feature>
<feature type="coiled-coil region" evidence="1">
    <location>
        <begin position="153"/>
        <end position="257"/>
    </location>
</feature>
<dbReference type="InParanoid" id="I7M6M3"/>